<accession>A0A8J5CTR1</accession>
<evidence type="ECO:0000313" key="17">
    <source>
        <dbReference type="Proteomes" id="UP000770661"/>
    </source>
</evidence>
<keyword evidence="17" id="KW-1185">Reference proteome</keyword>
<evidence type="ECO:0000256" key="11">
    <source>
        <dbReference type="PROSITE-ProRule" id="PRU01393"/>
    </source>
</evidence>
<reference evidence="16" key="1">
    <citation type="submission" date="2020-07" db="EMBL/GenBank/DDBJ databases">
        <title>The High-quality genome of the commercially important snow crab, Chionoecetes opilio.</title>
        <authorList>
            <person name="Jeong J.-H."/>
            <person name="Ryu S."/>
        </authorList>
    </citation>
    <scope>NUCLEOTIDE SEQUENCE</scope>
    <source>
        <strain evidence="16">MADBK_172401_WGS</strain>
        <tissue evidence="16">Digestive gland</tissue>
    </source>
</reference>
<dbReference type="InterPro" id="IPR038765">
    <property type="entry name" value="Papain-like_cys_pep_sf"/>
</dbReference>
<feature type="site" description="Important for enzyme activity" evidence="10 11">
    <location>
        <position position="164"/>
    </location>
</feature>
<dbReference type="EMBL" id="JACEEZ010010946">
    <property type="protein sequence ID" value="KAG0721549.1"/>
    <property type="molecule type" value="Genomic_DNA"/>
</dbReference>
<feature type="site" description="Transition state stabilizer" evidence="11">
    <location>
        <position position="67"/>
    </location>
</feature>
<comment type="function">
    <text evidence="7">Catalytic component of the polycomb repressive deubiquitinase (PR-DUB) complex, a complex that specifically mediates deubiquitination of histone H2A monoubiquitinated at 'Lys-119' (H2AK118ub1). Mediates bisymmetric organization of the PR-DUB complex and is involved in association with nucleosomes to mediate deubiquitination. Does not deubiquitinate monoubiquitinated histone H2B. Required to maintain the transcriptionally repressive state of homeotic genes throughout development. The PR-DUB complex has weak or no activity toward 'Lys-48'- and 'Lys-63'-linked polyubiquitin chains. Polycomb group (PcG) protein.</text>
</comment>
<dbReference type="Proteomes" id="UP000770661">
    <property type="component" value="Unassembled WGS sequence"/>
</dbReference>
<comment type="caution">
    <text evidence="16">The sequence shown here is derived from an EMBL/GenBank/DDBJ whole genome shotgun (WGS) entry which is preliminary data.</text>
</comment>
<dbReference type="PANTHER" id="PTHR10589:SF16">
    <property type="entry name" value="UBIQUITIN CARBOXYL-TERMINAL HYDROLASE ISOZYME L5"/>
    <property type="match status" value="1"/>
</dbReference>
<dbReference type="Pfam" id="PF18031">
    <property type="entry name" value="UCH_C"/>
    <property type="match status" value="1"/>
</dbReference>
<dbReference type="InterPro" id="IPR017390">
    <property type="entry name" value="Ubiquitinyl_hydrolase_UCH37"/>
</dbReference>
<dbReference type="InterPro" id="IPR001578">
    <property type="entry name" value="Peptidase_C12_UCH"/>
</dbReference>
<dbReference type="InterPro" id="IPR041507">
    <property type="entry name" value="UCH_C"/>
</dbReference>
<evidence type="ECO:0000256" key="5">
    <source>
        <dbReference type="ARBA" id="ARBA00022801"/>
    </source>
</evidence>
<keyword evidence="6 11" id="KW-0788">Thiol protease</keyword>
<protein>
    <recommendedName>
        <fullName evidence="12">Ubiquitin carboxyl-terminal hydrolase</fullName>
        <ecNumber evidence="12">3.4.19.12</ecNumber>
    </recommendedName>
</protein>
<feature type="compositionally biased region" description="Basic and acidic residues" evidence="14">
    <location>
        <begin position="370"/>
        <end position="385"/>
    </location>
</feature>
<evidence type="ECO:0000256" key="2">
    <source>
        <dbReference type="ARBA" id="ARBA00009326"/>
    </source>
</evidence>
<dbReference type="GO" id="GO:0005737">
    <property type="term" value="C:cytoplasm"/>
    <property type="evidence" value="ECO:0007669"/>
    <property type="project" value="TreeGrafter"/>
</dbReference>
<dbReference type="EC" id="3.4.19.12" evidence="12"/>
<keyword evidence="3 11" id="KW-0645">Protease</keyword>
<name>A0A8J5CTR1_CHIOP</name>
<dbReference type="OrthoDB" id="1924260at2759"/>
<comment type="similarity">
    <text evidence="2 11 12">Belongs to the peptidase C12 family.</text>
</comment>
<keyword evidence="5 11" id="KW-0378">Hydrolase</keyword>
<dbReference type="InterPro" id="IPR036959">
    <property type="entry name" value="Peptidase_C12_UCH_sf"/>
</dbReference>
<evidence type="ECO:0000259" key="15">
    <source>
        <dbReference type="PROSITE" id="PS52048"/>
    </source>
</evidence>
<evidence type="ECO:0000256" key="10">
    <source>
        <dbReference type="PIRSR" id="PIRSR038120-2"/>
    </source>
</evidence>
<dbReference type="GO" id="GO:0006511">
    <property type="term" value="P:ubiquitin-dependent protein catabolic process"/>
    <property type="evidence" value="ECO:0007669"/>
    <property type="project" value="UniProtKB-UniRule"/>
</dbReference>
<dbReference type="Gene3D" id="1.20.58.860">
    <property type="match status" value="1"/>
</dbReference>
<dbReference type="Gene3D" id="3.40.532.10">
    <property type="entry name" value="Peptidase C12, ubiquitin carboxyl-terminal hydrolase"/>
    <property type="match status" value="1"/>
</dbReference>
<dbReference type="PANTHER" id="PTHR10589">
    <property type="entry name" value="UBIQUITIN CARBOXYL-TERMINAL HYDROLASE"/>
    <property type="match status" value="1"/>
</dbReference>
<dbReference type="CDD" id="cd09617">
    <property type="entry name" value="Peptidase_C12_UCH37_BAP1"/>
    <property type="match status" value="1"/>
</dbReference>
<dbReference type="PRINTS" id="PR00707">
    <property type="entry name" value="UBCTHYDRLASE"/>
</dbReference>
<feature type="region of interest" description="Disordered" evidence="14">
    <location>
        <begin position="364"/>
        <end position="385"/>
    </location>
</feature>
<dbReference type="FunFam" id="3.40.532.10:FF:000009">
    <property type="entry name" value="Ubiquitin carboxyl-terminal hydrolase"/>
    <property type="match status" value="1"/>
</dbReference>
<evidence type="ECO:0000313" key="16">
    <source>
        <dbReference type="EMBL" id="KAG0721549.1"/>
    </source>
</evidence>
<dbReference type="AlphaFoldDB" id="A0A8J5CTR1"/>
<feature type="domain" description="UCH catalytic" evidence="15">
    <location>
        <begin position="1"/>
        <end position="211"/>
    </location>
</feature>
<sequence length="385" mass="44314">MLVMLSGLQAGVKGVQVEEIWSLDEDSFATLKPVHGLIFLFKWQQEEQPSGSVVQDNRLDKIFFAKQMINNACATQAILSVLLNTKQQDIQLGSTLTEFREFTQTFDAHMKGLALSNSDTIRNVHNSFARQTLFEFDKQQPSEDDDVFHFVGYIPIEGRLYELDGLKDGPLDLGPVPPSSDWLSVVQPVIQRRIQKYSEGEIHFNLMAIVSDRKMVMEKKITKLQKEMECYFWPPLWDTGSSQMKEKLMPWLSWNKVSLRISVLHAVIQLLVLFLEGKLSELILQCPSAQLSPFQDSGMDTSSHEEELAQLRASLETEENKRARWRIENIRRKHNYLPLIVNMMKILAEEGKLLPIYHTAREKAKVRHEKAKEKNKDKDKEKSGV</sequence>
<dbReference type="Pfam" id="PF01088">
    <property type="entry name" value="Peptidase_C12"/>
    <property type="match status" value="1"/>
</dbReference>
<evidence type="ECO:0000256" key="6">
    <source>
        <dbReference type="ARBA" id="ARBA00022807"/>
    </source>
</evidence>
<feature type="active site" description="Nucleophile" evidence="9 11">
    <location>
        <position position="73"/>
    </location>
</feature>
<dbReference type="SUPFAM" id="SSF54001">
    <property type="entry name" value="Cysteine proteinases"/>
    <property type="match status" value="1"/>
</dbReference>
<keyword evidence="4 11" id="KW-0833">Ubl conjugation pathway</keyword>
<evidence type="ECO:0000256" key="8">
    <source>
        <dbReference type="ARBA" id="ARBA00049710"/>
    </source>
</evidence>
<dbReference type="PIRSF" id="PIRSF038120">
    <property type="entry name" value="Ubiquitinyl_hydrolase_UCH37"/>
    <property type="match status" value="1"/>
</dbReference>
<gene>
    <name evidence="16" type="primary">UCHL5</name>
    <name evidence="16" type="ORF">GWK47_046248</name>
</gene>
<evidence type="ECO:0000256" key="4">
    <source>
        <dbReference type="ARBA" id="ARBA00022786"/>
    </source>
</evidence>
<feature type="coiled-coil region" evidence="13">
    <location>
        <begin position="301"/>
        <end position="328"/>
    </location>
</feature>
<proteinExistence type="inferred from homology"/>
<dbReference type="PROSITE" id="PS52048">
    <property type="entry name" value="UCH_DOMAIN"/>
    <property type="match status" value="1"/>
</dbReference>
<evidence type="ECO:0000256" key="7">
    <source>
        <dbReference type="ARBA" id="ARBA00046227"/>
    </source>
</evidence>
<evidence type="ECO:0000256" key="9">
    <source>
        <dbReference type="PIRSR" id="PIRSR038120-1"/>
    </source>
</evidence>
<comment type="subunit">
    <text evidence="8">Catalytic component of the polycomb repressive deubiquitinase (PR-DUB) complex, at least composed of caly/calypso, Asx and sba (MBD5/6 homolog). The PR-DUB complex associates with nucleosomes to mediate deubiquitination of histone H2AK118ub1 substrates; the association requires the positively charged C-terminal tail of caly, probably due to direct binding of DNA. Interacts (via ULD domain) with Asx (via DEUBAD domain); the interaction produces a stable heterodimer with a composite binding site for ubiquitin. Homodimerizes (via coiled-coil hinge-region between the UCH and ULD domains) to mediate assembly of 2 copies of the caly-Asx heterodimer into a bisymmetric tetramer; dimerization enhances PR-DUB association with nucleosomes.</text>
</comment>
<evidence type="ECO:0000256" key="3">
    <source>
        <dbReference type="ARBA" id="ARBA00022670"/>
    </source>
</evidence>
<dbReference type="PROSITE" id="PS52049">
    <property type="entry name" value="ULD"/>
    <property type="match status" value="1"/>
</dbReference>
<organism evidence="16 17">
    <name type="scientific">Chionoecetes opilio</name>
    <name type="common">Atlantic snow crab</name>
    <name type="synonym">Cancer opilio</name>
    <dbReference type="NCBI Taxonomy" id="41210"/>
    <lineage>
        <taxon>Eukaryota</taxon>
        <taxon>Metazoa</taxon>
        <taxon>Ecdysozoa</taxon>
        <taxon>Arthropoda</taxon>
        <taxon>Crustacea</taxon>
        <taxon>Multicrustacea</taxon>
        <taxon>Malacostraca</taxon>
        <taxon>Eumalacostraca</taxon>
        <taxon>Eucarida</taxon>
        <taxon>Decapoda</taxon>
        <taxon>Pleocyemata</taxon>
        <taxon>Brachyura</taxon>
        <taxon>Eubrachyura</taxon>
        <taxon>Majoidea</taxon>
        <taxon>Majidae</taxon>
        <taxon>Chionoecetes</taxon>
    </lineage>
</organism>
<evidence type="ECO:0000256" key="14">
    <source>
        <dbReference type="SAM" id="MobiDB-lite"/>
    </source>
</evidence>
<feature type="active site" description="Proton donor" evidence="9 11">
    <location>
        <position position="149"/>
    </location>
</feature>
<dbReference type="GO" id="GO:0004843">
    <property type="term" value="F:cysteine-type deubiquitinase activity"/>
    <property type="evidence" value="ECO:0007669"/>
    <property type="project" value="UniProtKB-UniRule"/>
</dbReference>
<dbReference type="GO" id="GO:0016579">
    <property type="term" value="P:protein deubiquitination"/>
    <property type="evidence" value="ECO:0007669"/>
    <property type="project" value="InterPro"/>
</dbReference>
<keyword evidence="13" id="KW-0175">Coiled coil</keyword>
<evidence type="ECO:0000256" key="13">
    <source>
        <dbReference type="SAM" id="Coils"/>
    </source>
</evidence>
<evidence type="ECO:0000256" key="1">
    <source>
        <dbReference type="ARBA" id="ARBA00000707"/>
    </source>
</evidence>
<evidence type="ECO:0000256" key="12">
    <source>
        <dbReference type="RuleBase" id="RU361215"/>
    </source>
</evidence>
<comment type="catalytic activity">
    <reaction evidence="1 11 12">
        <text>Thiol-dependent hydrolysis of ester, thioester, amide, peptide and isopeptide bonds formed by the C-terminal Gly of ubiquitin (a 76-residue protein attached to proteins as an intracellular targeting signal).</text>
        <dbReference type="EC" id="3.4.19.12"/>
    </reaction>
</comment>